<protein>
    <submittedName>
        <fullName evidence="1">Uncharacterized protein</fullName>
    </submittedName>
</protein>
<sequence length="450" mass="49804">MKPFQIYRPPQRTIVTEMRQFMVDNTRRQGINAFSVATKVTQNTLEQKDVDIGPDNPYTLKDVHNIVSIQCPHPITIELLGFGVLPEPEVRTEQEYFDAEIEIGRADAGRFVSVTVKDADIFTSAPIAVQVLNMRTGETEEVVLERVAQGVYSGFLMTQNNDAQGVDFDRMMFCRKDDILRFKYDEPYGASGMSQVVEKEQVVTLDFVPTEIVAPASIPFGKFINFQVTNPQEPTVIITNLRSGSTKTVTAAYFEPIEVTFTDGPNSFAADDGDIFQLVTQGKDIHGDWQSVIHEITIQSGVMPVIESQTQVDVAKPFTALITDLDLPINPTVTLRNQYNGATYQLPLVPHGFGYSGKYRLEQDALYRYALPGQPVTLEYTSSGGTAIKQLELVAAPAPEQPTIEPPTDAGIQTSPVRLVVNGHFFLNGSFAGTIKLMAEKLTRVTLIKA</sequence>
<dbReference type="EMBL" id="BK016086">
    <property type="protein sequence ID" value="DAF93681.1"/>
    <property type="molecule type" value="Genomic_DNA"/>
</dbReference>
<proteinExistence type="predicted"/>
<name>A0A8S5UGQ2_9CAUD</name>
<accession>A0A8S5UGQ2</accession>
<reference evidence="1" key="1">
    <citation type="journal article" date="2021" name="Proc. Natl. Acad. Sci. U.S.A.">
        <title>A Catalog of Tens of Thousands of Viruses from Human Metagenomes Reveals Hidden Associations with Chronic Diseases.</title>
        <authorList>
            <person name="Tisza M.J."/>
            <person name="Buck C.B."/>
        </authorList>
    </citation>
    <scope>NUCLEOTIDE SEQUENCE</scope>
    <source>
        <strain evidence="1">Ctshb19</strain>
    </source>
</reference>
<evidence type="ECO:0000313" key="1">
    <source>
        <dbReference type="EMBL" id="DAF93681.1"/>
    </source>
</evidence>
<organism evidence="1">
    <name type="scientific">Myoviridae sp. ctshb19</name>
    <dbReference type="NCBI Taxonomy" id="2825194"/>
    <lineage>
        <taxon>Viruses</taxon>
        <taxon>Duplodnaviria</taxon>
        <taxon>Heunggongvirae</taxon>
        <taxon>Uroviricota</taxon>
        <taxon>Caudoviricetes</taxon>
    </lineage>
</organism>